<keyword evidence="2" id="KW-0067">ATP-binding</keyword>
<dbReference type="Gene3D" id="3.40.50.12780">
    <property type="entry name" value="N-terminal domain of ligase-like"/>
    <property type="match status" value="1"/>
</dbReference>
<dbReference type="GO" id="GO:0016020">
    <property type="term" value="C:membrane"/>
    <property type="evidence" value="ECO:0007669"/>
    <property type="project" value="TreeGrafter"/>
</dbReference>
<dbReference type="EMBL" id="JANBUL010000323">
    <property type="protein sequence ID" value="KAJ2776950.1"/>
    <property type="molecule type" value="Genomic_DNA"/>
</dbReference>
<dbReference type="PANTHER" id="PTHR43272">
    <property type="entry name" value="LONG-CHAIN-FATTY-ACID--COA LIGASE"/>
    <property type="match status" value="1"/>
</dbReference>
<keyword evidence="4" id="KW-1133">Transmembrane helix</keyword>
<evidence type="ECO:0000256" key="2">
    <source>
        <dbReference type="ARBA" id="ARBA00022840"/>
    </source>
</evidence>
<accession>A0A9W8H3A3</accession>
<dbReference type="GO" id="GO:0004467">
    <property type="term" value="F:long-chain fatty acid-CoA ligase activity"/>
    <property type="evidence" value="ECO:0007669"/>
    <property type="project" value="UniProtKB-EC"/>
</dbReference>
<dbReference type="GO" id="GO:0005524">
    <property type="term" value="F:ATP binding"/>
    <property type="evidence" value="ECO:0007669"/>
    <property type="project" value="UniProtKB-KW"/>
</dbReference>
<dbReference type="EC" id="6.2.1.3" evidence="6"/>
<name>A0A9W8H3A3_9FUNG</name>
<evidence type="ECO:0000256" key="3">
    <source>
        <dbReference type="SAM" id="MobiDB-lite"/>
    </source>
</evidence>
<keyword evidence="7" id="KW-1185">Reference proteome</keyword>
<gene>
    <name evidence="6" type="primary">FAA2_4</name>
    <name evidence="6" type="ORF">H4R18_005410</name>
</gene>
<dbReference type="SUPFAM" id="SSF56801">
    <property type="entry name" value="Acetyl-CoA synthetase-like"/>
    <property type="match status" value="1"/>
</dbReference>
<organism evidence="6 7">
    <name type="scientific">Coemansia javaensis</name>
    <dbReference type="NCBI Taxonomy" id="2761396"/>
    <lineage>
        <taxon>Eukaryota</taxon>
        <taxon>Fungi</taxon>
        <taxon>Fungi incertae sedis</taxon>
        <taxon>Zoopagomycota</taxon>
        <taxon>Kickxellomycotina</taxon>
        <taxon>Kickxellomycetes</taxon>
        <taxon>Kickxellales</taxon>
        <taxon>Kickxellaceae</taxon>
        <taxon>Coemansia</taxon>
    </lineage>
</organism>
<dbReference type="PANTHER" id="PTHR43272:SF33">
    <property type="entry name" value="AMP-BINDING DOMAIN-CONTAINING PROTEIN-RELATED"/>
    <property type="match status" value="1"/>
</dbReference>
<dbReference type="InterPro" id="IPR000873">
    <property type="entry name" value="AMP-dep_synth/lig_dom"/>
</dbReference>
<evidence type="ECO:0000313" key="6">
    <source>
        <dbReference type="EMBL" id="KAJ2776950.1"/>
    </source>
</evidence>
<protein>
    <submittedName>
        <fullName evidence="6">Medium-chain fatty acid-CoA ligase faa2</fullName>
        <ecNumber evidence="6">6.2.1.3</ecNumber>
    </submittedName>
</protein>
<dbReference type="Pfam" id="PF00501">
    <property type="entry name" value="AMP-binding"/>
    <property type="match status" value="1"/>
</dbReference>
<feature type="transmembrane region" description="Helical" evidence="4">
    <location>
        <begin position="7"/>
        <end position="26"/>
    </location>
</feature>
<keyword evidence="6" id="KW-0436">Ligase</keyword>
<sequence length="550" mass="57378">MPPADPVAVALAAAAAVAAVVYFYYYSPRATQPDIHPLQLAQQAAVGSVRESPSESPVLRSKSTPDGARLLAAPPGDLRDLRCALRAGRRARRPNAVQTVVDGRVHATSSEEIHARVRAFSGGLLRLLGAAPAPAPRAAVLVLPASVEAVVAYQACVEAGVAAIPLAAAESPAAVARIVARSGAPLLITTAALAATLAPSMAAPSLTHIIAAGDLATTDAMAACSAAIVSFAALEQEAAPDADPVIVPADPAYVIYTTLDDDPKEPAGVVITHANALAALAGLAAALPATQALSARDTFLSVAPMAAAANLSFVNLALTLGCSLGLAETDDAEVFAAHAFLIRPTFTYLSSPVARDLVQLFKSSVQQYPRLERAMFDVGYHRAADSLMRGVLPKANLWDLMYFRHYRNALGGGLRLVYIDARATPSADIEWLRVLHGAAVIPTFGTPWTTGVATAGQFYDYATAIAAHHVGAPLACNEIKLVDAPEAGLFAEDQPNPRGAISVRGPNVATRLWNDPGHTRLEDDWLLLPCYGEILPIGTIDIIGDRKAAR</sequence>
<evidence type="ECO:0000256" key="1">
    <source>
        <dbReference type="ARBA" id="ARBA00022741"/>
    </source>
</evidence>
<dbReference type="OrthoDB" id="1700726at2759"/>
<reference evidence="6" key="1">
    <citation type="submission" date="2022-07" db="EMBL/GenBank/DDBJ databases">
        <title>Phylogenomic reconstructions and comparative analyses of Kickxellomycotina fungi.</title>
        <authorList>
            <person name="Reynolds N.K."/>
            <person name="Stajich J.E."/>
            <person name="Barry K."/>
            <person name="Grigoriev I.V."/>
            <person name="Crous P."/>
            <person name="Smith M.E."/>
        </authorList>
    </citation>
    <scope>NUCLEOTIDE SEQUENCE</scope>
    <source>
        <strain evidence="6">NBRC 105414</strain>
    </source>
</reference>
<evidence type="ECO:0000256" key="4">
    <source>
        <dbReference type="SAM" id="Phobius"/>
    </source>
</evidence>
<evidence type="ECO:0000259" key="5">
    <source>
        <dbReference type="Pfam" id="PF00501"/>
    </source>
</evidence>
<comment type="caution">
    <text evidence="6">The sequence shown here is derived from an EMBL/GenBank/DDBJ whole genome shotgun (WGS) entry which is preliminary data.</text>
</comment>
<dbReference type="Proteomes" id="UP001140217">
    <property type="component" value="Unassembled WGS sequence"/>
</dbReference>
<feature type="region of interest" description="Disordered" evidence="3">
    <location>
        <begin position="46"/>
        <end position="71"/>
    </location>
</feature>
<keyword evidence="1" id="KW-0547">Nucleotide-binding</keyword>
<dbReference type="AlphaFoldDB" id="A0A9W8H3A3"/>
<dbReference type="InterPro" id="IPR042099">
    <property type="entry name" value="ANL_N_sf"/>
</dbReference>
<keyword evidence="4" id="KW-0472">Membrane</keyword>
<feature type="domain" description="AMP-dependent synthetase/ligase" evidence="5">
    <location>
        <begin position="92"/>
        <end position="512"/>
    </location>
</feature>
<keyword evidence="4" id="KW-0812">Transmembrane</keyword>
<proteinExistence type="predicted"/>
<evidence type="ECO:0000313" key="7">
    <source>
        <dbReference type="Proteomes" id="UP001140217"/>
    </source>
</evidence>